<proteinExistence type="inferred from homology"/>
<name>A0A7Z1AV67_9PSEU</name>
<evidence type="ECO:0000313" key="5">
    <source>
        <dbReference type="Proteomes" id="UP000185696"/>
    </source>
</evidence>
<dbReference type="Pfam" id="PF00975">
    <property type="entry name" value="Thioesterase"/>
    <property type="match status" value="1"/>
</dbReference>
<dbReference type="InterPro" id="IPR012223">
    <property type="entry name" value="TEII"/>
</dbReference>
<gene>
    <name evidence="4" type="ORF">BLA60_36470</name>
</gene>
<dbReference type="InterPro" id="IPR029058">
    <property type="entry name" value="AB_hydrolase_fold"/>
</dbReference>
<dbReference type="SMART" id="SM00824">
    <property type="entry name" value="PKS_TE"/>
    <property type="match status" value="1"/>
</dbReference>
<dbReference type="RefSeq" id="WP_075137641.1">
    <property type="nucleotide sequence ID" value="NZ_MSIF01000030.1"/>
</dbReference>
<dbReference type="EMBL" id="MSIF01000030">
    <property type="protein sequence ID" value="OLF05328.1"/>
    <property type="molecule type" value="Genomic_DNA"/>
</dbReference>
<protein>
    <recommendedName>
        <fullName evidence="3">Thioesterase TesA-like domain-containing protein</fullName>
    </recommendedName>
</protein>
<comment type="caution">
    <text evidence="4">The sequence shown here is derived from an EMBL/GenBank/DDBJ whole genome shotgun (WGS) entry which is preliminary data.</text>
</comment>
<comment type="similarity">
    <text evidence="1">Belongs to the thioesterase family.</text>
</comment>
<dbReference type="OrthoDB" id="4169718at2"/>
<feature type="domain" description="Thioesterase TesA-like" evidence="3">
    <location>
        <begin position="19"/>
        <end position="240"/>
    </location>
</feature>
<dbReference type="Proteomes" id="UP000185696">
    <property type="component" value="Unassembled WGS sequence"/>
</dbReference>
<sequence length="243" mass="26220">MDLWLRRYHERPDADHVVVCFPHAGGSANHYRPMSETLPTSVELIAVQYPGRQDRLREPVIPDVVAVADLVAPLVAALADRPLALFGHSMGASVAFEVARRLERDGRSPATLFVSARRPPSHTTTRRNHLLSEAELITAVKALGGPGSALLDDPELAGLALPAIRGDFRAAETYLASPDAVLTCPIHALTGDTDTEADLDEARGWAVHTTGEFTAQEFTGGHFYLDQHIPAIAELITGRLVTA</sequence>
<evidence type="ECO:0000313" key="4">
    <source>
        <dbReference type="EMBL" id="OLF05328.1"/>
    </source>
</evidence>
<dbReference type="PANTHER" id="PTHR11487">
    <property type="entry name" value="THIOESTERASE"/>
    <property type="match status" value="1"/>
</dbReference>
<dbReference type="GO" id="GO:0008610">
    <property type="term" value="P:lipid biosynthetic process"/>
    <property type="evidence" value="ECO:0007669"/>
    <property type="project" value="TreeGrafter"/>
</dbReference>
<dbReference type="SUPFAM" id="SSF53474">
    <property type="entry name" value="alpha/beta-Hydrolases"/>
    <property type="match status" value="1"/>
</dbReference>
<evidence type="ECO:0000256" key="2">
    <source>
        <dbReference type="ARBA" id="ARBA00022801"/>
    </source>
</evidence>
<dbReference type="InterPro" id="IPR020802">
    <property type="entry name" value="TesA-like"/>
</dbReference>
<dbReference type="GO" id="GO:0016787">
    <property type="term" value="F:hydrolase activity"/>
    <property type="evidence" value="ECO:0007669"/>
    <property type="project" value="UniProtKB-KW"/>
</dbReference>
<evidence type="ECO:0000259" key="3">
    <source>
        <dbReference type="SMART" id="SM00824"/>
    </source>
</evidence>
<dbReference type="PANTHER" id="PTHR11487:SF0">
    <property type="entry name" value="S-ACYL FATTY ACID SYNTHASE THIOESTERASE, MEDIUM CHAIN"/>
    <property type="match status" value="1"/>
</dbReference>
<accession>A0A7Z1AV67</accession>
<dbReference type="Gene3D" id="3.40.50.1820">
    <property type="entry name" value="alpha/beta hydrolase"/>
    <property type="match status" value="1"/>
</dbReference>
<organism evidence="4 5">
    <name type="scientific">Actinophytocola xinjiangensis</name>
    <dbReference type="NCBI Taxonomy" id="485602"/>
    <lineage>
        <taxon>Bacteria</taxon>
        <taxon>Bacillati</taxon>
        <taxon>Actinomycetota</taxon>
        <taxon>Actinomycetes</taxon>
        <taxon>Pseudonocardiales</taxon>
        <taxon>Pseudonocardiaceae</taxon>
    </lineage>
</organism>
<dbReference type="InterPro" id="IPR001031">
    <property type="entry name" value="Thioesterase"/>
</dbReference>
<dbReference type="AlphaFoldDB" id="A0A7Z1AV67"/>
<keyword evidence="2" id="KW-0378">Hydrolase</keyword>
<evidence type="ECO:0000256" key="1">
    <source>
        <dbReference type="ARBA" id="ARBA00007169"/>
    </source>
</evidence>
<reference evidence="4 5" key="1">
    <citation type="submission" date="2016-12" db="EMBL/GenBank/DDBJ databases">
        <title>The draft genome sequence of Actinophytocola xinjiangensis.</title>
        <authorList>
            <person name="Wang W."/>
            <person name="Yuan L."/>
        </authorList>
    </citation>
    <scope>NUCLEOTIDE SEQUENCE [LARGE SCALE GENOMIC DNA]</scope>
    <source>
        <strain evidence="4 5">CGMCC 4.4663</strain>
    </source>
</reference>
<keyword evidence="5" id="KW-1185">Reference proteome</keyword>